<feature type="domain" description="Tyrosinase copper-binding" evidence="12">
    <location>
        <begin position="272"/>
        <end position="283"/>
    </location>
</feature>
<dbReference type="Gene3D" id="1.10.1280.10">
    <property type="entry name" value="Di-copper center containing domain from catechol oxidase"/>
    <property type="match status" value="1"/>
</dbReference>
<dbReference type="PROSITE" id="PS00497">
    <property type="entry name" value="TYROSINASE_1"/>
    <property type="match status" value="1"/>
</dbReference>
<evidence type="ECO:0000259" key="12">
    <source>
        <dbReference type="PROSITE" id="PS00498"/>
    </source>
</evidence>
<dbReference type="SUPFAM" id="SSF48056">
    <property type="entry name" value="Di-copper centre-containing domain"/>
    <property type="match status" value="1"/>
</dbReference>
<evidence type="ECO:0000313" key="13">
    <source>
        <dbReference type="EMBL" id="PPQ92785.1"/>
    </source>
</evidence>
<evidence type="ECO:0000313" key="14">
    <source>
        <dbReference type="Proteomes" id="UP000283269"/>
    </source>
</evidence>
<evidence type="ECO:0000256" key="1">
    <source>
        <dbReference type="ARBA" id="ARBA00001973"/>
    </source>
</evidence>
<keyword evidence="7" id="KW-0503">Monooxygenase</keyword>
<dbReference type="GO" id="GO:0004503">
    <property type="term" value="F:tyrosinase activity"/>
    <property type="evidence" value="ECO:0007669"/>
    <property type="project" value="UniProtKB-EC"/>
</dbReference>
<dbReference type="EMBL" id="NHYD01000971">
    <property type="protein sequence ID" value="PPQ92785.1"/>
    <property type="molecule type" value="Genomic_DNA"/>
</dbReference>
<comment type="similarity">
    <text evidence="2">Belongs to the tyrosinase family.</text>
</comment>
<comment type="catalytic activity">
    <reaction evidence="10">
        <text>L-tyrosine + O2 = L-dopaquinone + H2O</text>
        <dbReference type="Rhea" id="RHEA:18117"/>
        <dbReference type="ChEBI" id="CHEBI:15377"/>
        <dbReference type="ChEBI" id="CHEBI:15379"/>
        <dbReference type="ChEBI" id="CHEBI:57924"/>
        <dbReference type="ChEBI" id="CHEBI:58315"/>
        <dbReference type="EC" id="1.14.18.1"/>
    </reaction>
</comment>
<dbReference type="PRINTS" id="PR00092">
    <property type="entry name" value="TYROSINASE"/>
</dbReference>
<evidence type="ECO:0000256" key="3">
    <source>
        <dbReference type="ARBA" id="ARBA00011906"/>
    </source>
</evidence>
<keyword evidence="4" id="KW-0479">Metal-binding</keyword>
<feature type="domain" description="Tyrosinase copper-binding" evidence="11">
    <location>
        <begin position="84"/>
        <end position="101"/>
    </location>
</feature>
<protein>
    <recommendedName>
        <fullName evidence="3">tyrosinase</fullName>
        <ecNumber evidence="3">1.14.18.1</ecNumber>
    </recommendedName>
</protein>
<dbReference type="PANTHER" id="PTHR11474">
    <property type="entry name" value="TYROSINASE FAMILY MEMBER"/>
    <property type="match status" value="1"/>
</dbReference>
<evidence type="ECO:0000256" key="5">
    <source>
        <dbReference type="ARBA" id="ARBA00023002"/>
    </source>
</evidence>
<accession>A0A409XPQ5</accession>
<evidence type="ECO:0000256" key="9">
    <source>
        <dbReference type="ARBA" id="ARBA00048233"/>
    </source>
</evidence>
<evidence type="ECO:0000256" key="10">
    <source>
        <dbReference type="ARBA" id="ARBA00048881"/>
    </source>
</evidence>
<sequence length="513" mass="57071">MANRLLVEGALPRPPPGVPAHPRLEIRRFVADIRQFSLYVQALQAFYDRDRTNVASHWQIGGIHGQPYVDWDGTPSGGRGYCVHRTELFPTWHRPYVVLFEQEVQRIARQIAATYTYDRPIWDGAAASLRQPYWGWDNLATVVPPDQVILSPTVQIMRPNSPALVSVPNPFLTYTYPPGANSVFIPPFNGWPRTSRYPDGAGNSQPALLRSALQAEAQQIVNNTQRLFSLTTWNTFTLGSGATTGLEGIHDTVHVRTGGGGNMSSVPVAAFDPIFYLHHAQVDRVIDQWYRRHRVWTPNAANLLPFRRTQAAYWQSPAIIDNNAVFNYSYDIINSTQSASSEGAAVDEPTTATDSVALEWSVRVQCKEYEVGGSFSVYIFIANEVPPNHAEWLLHPTFAGTFDVFANPNPEQCENCSAHADDIVKGFVHINSKFLERSKQSSVEPDVVVPYLKQHLSWAANGEVVELKKFPSLEVTVLCTPLDLPAGADYPLEGQPKIYPDITRGRVGGEHAA</sequence>
<evidence type="ECO:0000256" key="2">
    <source>
        <dbReference type="ARBA" id="ARBA00009928"/>
    </source>
</evidence>
<dbReference type="Proteomes" id="UP000283269">
    <property type="component" value="Unassembled WGS sequence"/>
</dbReference>
<dbReference type="Gene3D" id="2.60.310.20">
    <property type="match status" value="1"/>
</dbReference>
<evidence type="ECO:0000256" key="7">
    <source>
        <dbReference type="ARBA" id="ARBA00023033"/>
    </source>
</evidence>
<organism evidence="13 14">
    <name type="scientific">Psilocybe cyanescens</name>
    <dbReference type="NCBI Taxonomy" id="93625"/>
    <lineage>
        <taxon>Eukaryota</taxon>
        <taxon>Fungi</taxon>
        <taxon>Dikarya</taxon>
        <taxon>Basidiomycota</taxon>
        <taxon>Agaricomycotina</taxon>
        <taxon>Agaricomycetes</taxon>
        <taxon>Agaricomycetidae</taxon>
        <taxon>Agaricales</taxon>
        <taxon>Agaricineae</taxon>
        <taxon>Strophariaceae</taxon>
        <taxon>Psilocybe</taxon>
    </lineage>
</organism>
<dbReference type="PANTHER" id="PTHR11474:SF76">
    <property type="entry name" value="SHKT DOMAIN-CONTAINING PROTEIN"/>
    <property type="match status" value="1"/>
</dbReference>
<dbReference type="InterPro" id="IPR050316">
    <property type="entry name" value="Tyrosinase/Hemocyanin"/>
</dbReference>
<keyword evidence="8" id="KW-0470">Melanin biosynthesis</keyword>
<dbReference type="AlphaFoldDB" id="A0A409XPQ5"/>
<dbReference type="EC" id="1.14.18.1" evidence="3"/>
<name>A0A409XPQ5_PSICY</name>
<dbReference type="InterPro" id="IPR008922">
    <property type="entry name" value="Di-copper_centre_dom_sf"/>
</dbReference>
<comment type="caution">
    <text evidence="13">The sequence shown here is derived from an EMBL/GenBank/DDBJ whole genome shotgun (WGS) entry which is preliminary data.</text>
</comment>
<evidence type="ECO:0000259" key="11">
    <source>
        <dbReference type="PROSITE" id="PS00497"/>
    </source>
</evidence>
<dbReference type="GO" id="GO:0042438">
    <property type="term" value="P:melanin biosynthetic process"/>
    <property type="evidence" value="ECO:0007669"/>
    <property type="project" value="UniProtKB-KW"/>
</dbReference>
<evidence type="ECO:0000256" key="6">
    <source>
        <dbReference type="ARBA" id="ARBA00023008"/>
    </source>
</evidence>
<reference evidence="13 14" key="1">
    <citation type="journal article" date="2018" name="Evol. Lett.">
        <title>Horizontal gene cluster transfer increased hallucinogenic mushroom diversity.</title>
        <authorList>
            <person name="Reynolds H.T."/>
            <person name="Vijayakumar V."/>
            <person name="Gluck-Thaler E."/>
            <person name="Korotkin H.B."/>
            <person name="Matheny P.B."/>
            <person name="Slot J.C."/>
        </authorList>
    </citation>
    <scope>NUCLEOTIDE SEQUENCE [LARGE SCALE GENOMIC DNA]</scope>
    <source>
        <strain evidence="13 14">2631</strain>
    </source>
</reference>
<evidence type="ECO:0000256" key="8">
    <source>
        <dbReference type="ARBA" id="ARBA00023101"/>
    </source>
</evidence>
<proteinExistence type="inferred from homology"/>
<dbReference type="PROSITE" id="PS00498">
    <property type="entry name" value="TYROSINASE_2"/>
    <property type="match status" value="1"/>
</dbReference>
<dbReference type="InParanoid" id="A0A409XPQ5"/>
<dbReference type="GO" id="GO:0046872">
    <property type="term" value="F:metal ion binding"/>
    <property type="evidence" value="ECO:0007669"/>
    <property type="project" value="UniProtKB-KW"/>
</dbReference>
<gene>
    <name evidence="13" type="ORF">CVT25_003832</name>
</gene>
<dbReference type="InterPro" id="IPR002227">
    <property type="entry name" value="Tyrosinase_Cu-bd"/>
</dbReference>
<comment type="cofactor">
    <cofactor evidence="1">
        <name>Cu(2+)</name>
        <dbReference type="ChEBI" id="CHEBI:29036"/>
    </cofactor>
</comment>
<dbReference type="Pfam" id="PF18132">
    <property type="entry name" value="Tyrosinase_C"/>
    <property type="match status" value="1"/>
</dbReference>
<comment type="catalytic activity">
    <reaction evidence="9">
        <text>2 L-dopa + O2 = 2 L-dopaquinone + 2 H2O</text>
        <dbReference type="Rhea" id="RHEA:34287"/>
        <dbReference type="ChEBI" id="CHEBI:15377"/>
        <dbReference type="ChEBI" id="CHEBI:15379"/>
        <dbReference type="ChEBI" id="CHEBI:57504"/>
        <dbReference type="ChEBI" id="CHEBI:57924"/>
        <dbReference type="EC" id="1.14.18.1"/>
    </reaction>
</comment>
<keyword evidence="14" id="KW-1185">Reference proteome</keyword>
<dbReference type="OrthoDB" id="6132182at2759"/>
<dbReference type="STRING" id="93625.A0A409XPQ5"/>
<dbReference type="Pfam" id="PF00264">
    <property type="entry name" value="Tyrosinase"/>
    <property type="match status" value="1"/>
</dbReference>
<keyword evidence="6" id="KW-0186">Copper</keyword>
<keyword evidence="5" id="KW-0560">Oxidoreductase</keyword>
<dbReference type="InterPro" id="IPR041640">
    <property type="entry name" value="Tyrosinase_C"/>
</dbReference>
<evidence type="ECO:0000256" key="4">
    <source>
        <dbReference type="ARBA" id="ARBA00022723"/>
    </source>
</evidence>